<feature type="domain" description="FAD dependent oxidoreductase" evidence="7">
    <location>
        <begin position="6"/>
        <end position="52"/>
    </location>
</feature>
<dbReference type="Proteomes" id="UP000031623">
    <property type="component" value="Chromosome"/>
</dbReference>
<evidence type="ECO:0000256" key="3">
    <source>
        <dbReference type="ARBA" id="ARBA00022630"/>
    </source>
</evidence>
<keyword evidence="3 6" id="KW-0285">Flavoprotein</keyword>
<dbReference type="Pfam" id="PF21162">
    <property type="entry name" value="ETFQO_UQ-bd"/>
    <property type="match status" value="1"/>
</dbReference>
<comment type="function">
    <text evidence="6">Part of an electron transfer system.</text>
</comment>
<dbReference type="PRINTS" id="PR00420">
    <property type="entry name" value="RNGMNOXGNASE"/>
</dbReference>
<dbReference type="Gene3D" id="3.50.50.60">
    <property type="entry name" value="FAD/NAD(P)-binding domain"/>
    <property type="match status" value="1"/>
</dbReference>
<dbReference type="InterPro" id="IPR036188">
    <property type="entry name" value="FAD/NAD-bd_sf"/>
</dbReference>
<feature type="domain" description="FixC-like C-terminal" evidence="9">
    <location>
        <begin position="367"/>
        <end position="431"/>
    </location>
</feature>
<feature type="domain" description="ETF-QO/FixC ubiquinone-binding" evidence="8">
    <location>
        <begin position="214"/>
        <end position="281"/>
    </location>
</feature>
<evidence type="ECO:0000313" key="10">
    <source>
        <dbReference type="EMBL" id="BAP58095.1"/>
    </source>
</evidence>
<evidence type="ECO:0000313" key="11">
    <source>
        <dbReference type="Proteomes" id="UP000031623"/>
    </source>
</evidence>
<keyword evidence="4 6" id="KW-0274">FAD</keyword>
<accession>A0A090AQV8</accession>
<dbReference type="KEGG" id="tig:THII_3798"/>
<keyword evidence="5 6" id="KW-0560">Oxidoreductase</keyword>
<dbReference type="Pfam" id="PF01266">
    <property type="entry name" value="DAO"/>
    <property type="match status" value="1"/>
</dbReference>
<proteinExistence type="inferred from homology"/>
<evidence type="ECO:0000256" key="1">
    <source>
        <dbReference type="ARBA" id="ARBA00001974"/>
    </source>
</evidence>
<evidence type="ECO:0000256" key="6">
    <source>
        <dbReference type="RuleBase" id="RU366069"/>
    </source>
</evidence>
<gene>
    <name evidence="10" type="ORF">THII_3798</name>
</gene>
<comment type="cofactor">
    <cofactor evidence="1 6">
        <name>FAD</name>
        <dbReference type="ChEBI" id="CHEBI:57692"/>
    </cofactor>
</comment>
<dbReference type="Pfam" id="PF26311">
    <property type="entry name" value="ETF-QO_FixC_C"/>
    <property type="match status" value="1"/>
</dbReference>
<comment type="similarity">
    <text evidence="2 6">Belongs to the ETF-QO/FixC family.</text>
</comment>
<keyword evidence="11" id="KW-1185">Reference proteome</keyword>
<dbReference type="SUPFAM" id="SSF54373">
    <property type="entry name" value="FAD-linked reductases, C-terminal domain"/>
    <property type="match status" value="1"/>
</dbReference>
<dbReference type="InterPro" id="IPR006076">
    <property type="entry name" value="FAD-dep_OxRdtase"/>
</dbReference>
<evidence type="ECO:0000256" key="5">
    <source>
        <dbReference type="ARBA" id="ARBA00023002"/>
    </source>
</evidence>
<evidence type="ECO:0000256" key="2">
    <source>
        <dbReference type="ARBA" id="ARBA00006796"/>
    </source>
</evidence>
<dbReference type="InterPro" id="IPR039651">
    <property type="entry name" value="FixC-like"/>
</dbReference>
<evidence type="ECO:0000259" key="7">
    <source>
        <dbReference type="Pfam" id="PF01266"/>
    </source>
</evidence>
<dbReference type="GO" id="GO:0071949">
    <property type="term" value="F:FAD binding"/>
    <property type="evidence" value="ECO:0007669"/>
    <property type="project" value="UniProtKB-UniRule"/>
</dbReference>
<dbReference type="PANTHER" id="PTHR43624">
    <property type="entry name" value="ELECTRON TRANSFER FLAVOPROTEIN-QUINONE OXIDOREDUCTASE YDIS-RELATED"/>
    <property type="match status" value="1"/>
</dbReference>
<evidence type="ECO:0000259" key="9">
    <source>
        <dbReference type="Pfam" id="PF26311"/>
    </source>
</evidence>
<protein>
    <recommendedName>
        <fullName evidence="6">Protein FixC</fullName>
    </recommendedName>
</protein>
<dbReference type="OrthoDB" id="9766632at2"/>
<dbReference type="InterPro" id="IPR059103">
    <property type="entry name" value="FixC-like_C"/>
</dbReference>
<dbReference type="PANTHER" id="PTHR43624:SF2">
    <property type="entry name" value="ELECTRON TRANSFER FLAVOPROTEIN-QUINONE OXIDOREDUCTASE YDIS-RELATED"/>
    <property type="match status" value="1"/>
</dbReference>
<evidence type="ECO:0000256" key="4">
    <source>
        <dbReference type="ARBA" id="ARBA00022827"/>
    </source>
</evidence>
<dbReference type="EMBL" id="AP014633">
    <property type="protein sequence ID" value="BAP58095.1"/>
    <property type="molecule type" value="Genomic_DNA"/>
</dbReference>
<dbReference type="GO" id="GO:0016491">
    <property type="term" value="F:oxidoreductase activity"/>
    <property type="evidence" value="ECO:0007669"/>
    <property type="project" value="UniProtKB-UniRule"/>
</dbReference>
<sequence>MAEKFDVIVIGAGMAGNAAAYTLAKAGFSVLQLERGEYPGSKNVQGAILYADALEKIIPDFRDDAPLERHLIEQRVWVLDDESYLGGHYRSEEFNRQPYNRYTIIRARFDKWFSKKVQQAGALVICETTVNQLLLDNNWVVGVHTDRKGGEIFADAVILADGVNSLLAKKAGFHPEIRPSDVALAVKEIHFFPQEVIESRFNIGKNEGVAIEMAGKISAGMMGTGFLYTNRDSITLGIGCMLSDFKQQSVTPYQLLERMKAHPAIKPLIAGGEMKEYAAHLIPEGGYNAVPPVYGNGWLLAGDAAMLVNGLHREGSNLATASGQLAAQTLIELKAAGKPWNARNLVLYRKKLDASFIMKDLKKYRRLPGIFEQNKHFFTLYPELLNHTAHTLIKVDGLDKKSKEQAIRREFVTKRSLLGLLGDAFKMWRAFE</sequence>
<dbReference type="SUPFAM" id="SSF51905">
    <property type="entry name" value="FAD/NAD(P)-binding domain"/>
    <property type="match status" value="1"/>
</dbReference>
<dbReference type="AlphaFoldDB" id="A0A090AQV8"/>
<dbReference type="HOGENOM" id="CLU_050977_0_0_6"/>
<organism evidence="10 11">
    <name type="scientific">Thioploca ingrica</name>
    <dbReference type="NCBI Taxonomy" id="40754"/>
    <lineage>
        <taxon>Bacteria</taxon>
        <taxon>Pseudomonadati</taxon>
        <taxon>Pseudomonadota</taxon>
        <taxon>Gammaproteobacteria</taxon>
        <taxon>Thiotrichales</taxon>
        <taxon>Thiotrichaceae</taxon>
        <taxon>Thioploca</taxon>
    </lineage>
</organism>
<dbReference type="InterPro" id="IPR049398">
    <property type="entry name" value="ETF-QO/FixC_UQ-bd"/>
</dbReference>
<reference evidence="10" key="1">
    <citation type="journal article" date="2014" name="ISME J.">
        <title>Ecophysiology of Thioploca ingrica as revealed by the complete genome sequence supplemented with proteomic evidence.</title>
        <authorList>
            <person name="Kojima H."/>
            <person name="Ogura Y."/>
            <person name="Yamamoto N."/>
            <person name="Togashi T."/>
            <person name="Mori H."/>
            <person name="Watanabe T."/>
            <person name="Nemoto F."/>
            <person name="Kurokawa K."/>
            <person name="Hayashi T."/>
            <person name="Fukui M."/>
        </authorList>
    </citation>
    <scope>NUCLEOTIDE SEQUENCE [LARGE SCALE GENOMIC DNA]</scope>
</reference>
<name>A0A090AQV8_9GAMM</name>
<dbReference type="STRING" id="40754.THII_3798"/>
<evidence type="ECO:0000259" key="8">
    <source>
        <dbReference type="Pfam" id="PF21162"/>
    </source>
</evidence>